<gene>
    <name evidence="2" type="ORF">SAMN04489806_0012</name>
</gene>
<organism evidence="2 3">
    <name type="scientific">Paramicrobacterium humi</name>
    <dbReference type="NCBI Taxonomy" id="640635"/>
    <lineage>
        <taxon>Bacteria</taxon>
        <taxon>Bacillati</taxon>
        <taxon>Actinomycetota</taxon>
        <taxon>Actinomycetes</taxon>
        <taxon>Micrococcales</taxon>
        <taxon>Microbacteriaceae</taxon>
        <taxon>Paramicrobacterium</taxon>
    </lineage>
</organism>
<name>A0A1H4IMP7_9MICO</name>
<evidence type="ECO:0000256" key="1">
    <source>
        <dbReference type="SAM" id="MobiDB-lite"/>
    </source>
</evidence>
<proteinExistence type="predicted"/>
<dbReference type="Proteomes" id="UP000199183">
    <property type="component" value="Unassembled WGS sequence"/>
</dbReference>
<evidence type="ECO:0000313" key="2">
    <source>
        <dbReference type="EMBL" id="SEB34946.1"/>
    </source>
</evidence>
<reference evidence="2 3" key="1">
    <citation type="submission" date="2016-10" db="EMBL/GenBank/DDBJ databases">
        <authorList>
            <person name="de Groot N.N."/>
        </authorList>
    </citation>
    <scope>NUCLEOTIDE SEQUENCE [LARGE SCALE GENOMIC DNA]</scope>
    <source>
        <strain evidence="2 3">DSM 21799</strain>
    </source>
</reference>
<feature type="region of interest" description="Disordered" evidence="1">
    <location>
        <begin position="117"/>
        <end position="136"/>
    </location>
</feature>
<protein>
    <submittedName>
        <fullName evidence="2">Uncharacterized protein</fullName>
    </submittedName>
</protein>
<sequence>MSDGRELTGSYGTWRGQEWELWSHAPEDGTLTVVQDGGESPGADWEHLVYPNRFARTPDRFYKTVDAAEVSDVHNAHATARLGKRQGQILGRTRKAAWACRLSITCRRQRFMRLRRNGGSNPMTAILPSPGSNRIN</sequence>
<evidence type="ECO:0000313" key="3">
    <source>
        <dbReference type="Proteomes" id="UP000199183"/>
    </source>
</evidence>
<dbReference type="AlphaFoldDB" id="A0A1H4IMP7"/>
<dbReference type="EMBL" id="FNRY01000001">
    <property type="protein sequence ID" value="SEB34946.1"/>
    <property type="molecule type" value="Genomic_DNA"/>
</dbReference>
<keyword evidence="3" id="KW-1185">Reference proteome</keyword>
<accession>A0A1H4IMP7</accession>